<dbReference type="AlphaFoldDB" id="A0A5C6VAA4"/>
<comment type="caution">
    <text evidence="2">The sequence shown here is derived from an EMBL/GenBank/DDBJ whole genome shotgun (WGS) entry which is preliminary data.</text>
</comment>
<organism evidence="2 3">
    <name type="scientific">Luteibaculum oceani</name>
    <dbReference type="NCBI Taxonomy" id="1294296"/>
    <lineage>
        <taxon>Bacteria</taxon>
        <taxon>Pseudomonadati</taxon>
        <taxon>Bacteroidota</taxon>
        <taxon>Flavobacteriia</taxon>
        <taxon>Flavobacteriales</taxon>
        <taxon>Luteibaculaceae</taxon>
        <taxon>Luteibaculum</taxon>
    </lineage>
</organism>
<feature type="domain" description="Glycosyltransferase 2-like" evidence="1">
    <location>
        <begin position="7"/>
        <end position="120"/>
    </location>
</feature>
<proteinExistence type="predicted"/>
<dbReference type="Pfam" id="PF00535">
    <property type="entry name" value="Glycos_transf_2"/>
    <property type="match status" value="1"/>
</dbReference>
<dbReference type="CDD" id="cd00761">
    <property type="entry name" value="Glyco_tranf_GTA_type"/>
    <property type="match status" value="1"/>
</dbReference>
<dbReference type="InterPro" id="IPR029044">
    <property type="entry name" value="Nucleotide-diphossugar_trans"/>
</dbReference>
<dbReference type="Gene3D" id="3.90.550.10">
    <property type="entry name" value="Spore Coat Polysaccharide Biosynthesis Protein SpsA, Chain A"/>
    <property type="match status" value="1"/>
</dbReference>
<evidence type="ECO:0000313" key="2">
    <source>
        <dbReference type="EMBL" id="TXC81411.1"/>
    </source>
</evidence>
<sequence length="326" mass="38012">MEKLKVSVIIPTRNRAELLRGTLESIARQSLDKQFYEVIVCDNDSKDNTKSICEEYKSSFSYFKYIYTDKIGLHVGRHAGLMNSKGDYLVFADDDIEAFSRWLETIYNEFENDSNIGLIGGKNLPKFLGEVPFWIHEKWNQPNADGRVLSELSLLDLGESKKYISPNLVFGCNYSIRKKILLETEGFHPDGFPFELIKYRGDGESYVSNYVKKSDYKCLYHPMASVWHLVTKDRLSKNYFFKRSYCQGVSDAYTKLRSENKISKDSFLQSLIKPIKKVVHFLRIGSLTDMDKQLLKSYNEGYKYLVHQYATNVEVRNWVRKSNYLE</sequence>
<dbReference type="PANTHER" id="PTHR22916:SF64">
    <property type="entry name" value="TRANSFERASE, PUTATIVE-RELATED"/>
    <property type="match status" value="1"/>
</dbReference>
<reference evidence="2 3" key="1">
    <citation type="submission" date="2019-08" db="EMBL/GenBank/DDBJ databases">
        <title>Genome of Luteibaculum oceani JCM 18817.</title>
        <authorList>
            <person name="Bowman J.P."/>
        </authorList>
    </citation>
    <scope>NUCLEOTIDE SEQUENCE [LARGE SCALE GENOMIC DNA]</scope>
    <source>
        <strain evidence="2 3">JCM 18817</strain>
    </source>
</reference>
<name>A0A5C6VAA4_9FLAO</name>
<evidence type="ECO:0000259" key="1">
    <source>
        <dbReference type="Pfam" id="PF00535"/>
    </source>
</evidence>
<dbReference type="EMBL" id="VORB01000004">
    <property type="protein sequence ID" value="TXC81411.1"/>
    <property type="molecule type" value="Genomic_DNA"/>
</dbReference>
<keyword evidence="3" id="KW-1185">Reference proteome</keyword>
<dbReference type="Proteomes" id="UP000321168">
    <property type="component" value="Unassembled WGS sequence"/>
</dbReference>
<evidence type="ECO:0000313" key="3">
    <source>
        <dbReference type="Proteomes" id="UP000321168"/>
    </source>
</evidence>
<accession>A0A5C6VAA4</accession>
<dbReference type="OrthoDB" id="597270at2"/>
<gene>
    <name evidence="2" type="ORF">FRX97_05235</name>
</gene>
<keyword evidence="2" id="KW-0808">Transferase</keyword>
<dbReference type="InterPro" id="IPR001173">
    <property type="entry name" value="Glyco_trans_2-like"/>
</dbReference>
<dbReference type="GO" id="GO:0016758">
    <property type="term" value="F:hexosyltransferase activity"/>
    <property type="evidence" value="ECO:0007669"/>
    <property type="project" value="UniProtKB-ARBA"/>
</dbReference>
<protein>
    <submittedName>
        <fullName evidence="2">Glycosyltransferase family 2 protein</fullName>
    </submittedName>
</protein>
<dbReference type="RefSeq" id="WP_147014140.1">
    <property type="nucleotide sequence ID" value="NZ_VORB01000004.1"/>
</dbReference>
<dbReference type="SUPFAM" id="SSF53448">
    <property type="entry name" value="Nucleotide-diphospho-sugar transferases"/>
    <property type="match status" value="1"/>
</dbReference>
<dbReference type="PANTHER" id="PTHR22916">
    <property type="entry name" value="GLYCOSYLTRANSFERASE"/>
    <property type="match status" value="1"/>
</dbReference>